<comment type="function">
    <text evidence="7">Involved in cytoplasm to vacuole transport (Cvt), pexophagy, mitophagy and nucleophagy. Recruits mitochondria for their selective degradation via autophagy (mitophagy) during starvation. Works as scaffold proteins that recruit ATG proteins to the pre-autophagosome (PAS), the site of vesicle/autophagosome formation. Required for the Cvt vesicles completion.</text>
</comment>
<dbReference type="InterPro" id="IPR019460">
    <property type="entry name" value="Atg11_C"/>
</dbReference>
<keyword evidence="3 7" id="KW-0813">Transport</keyword>
<dbReference type="GeneID" id="54361821"/>
<dbReference type="PANTHER" id="PTHR13222:SF1">
    <property type="entry name" value="RB1-INDUCIBLE COILED-COIL PROTEIN 1"/>
    <property type="match status" value="1"/>
</dbReference>
<reference evidence="13" key="3">
    <citation type="submission" date="2025-08" db="UniProtKB">
        <authorList>
            <consortium name="RefSeq"/>
        </authorList>
    </citation>
    <scope>IDENTIFICATION</scope>
    <source>
        <strain evidence="13">CBS 342.82</strain>
    </source>
</reference>
<dbReference type="GO" id="GO:0061709">
    <property type="term" value="P:reticulophagy"/>
    <property type="evidence" value="ECO:0007669"/>
    <property type="project" value="TreeGrafter"/>
</dbReference>
<reference evidence="13" key="1">
    <citation type="submission" date="2020-01" db="EMBL/GenBank/DDBJ databases">
        <authorList>
            <consortium name="DOE Joint Genome Institute"/>
            <person name="Haridas S."/>
            <person name="Albert R."/>
            <person name="Binder M."/>
            <person name="Bloem J."/>
            <person name="Labutti K."/>
            <person name="Salamov A."/>
            <person name="Andreopoulos B."/>
            <person name="Baker S.E."/>
            <person name="Barry K."/>
            <person name="Bills G."/>
            <person name="Bluhm B.H."/>
            <person name="Cannon C."/>
            <person name="Castanera R."/>
            <person name="Culley D.E."/>
            <person name="Daum C."/>
            <person name="Ezra D."/>
            <person name="Gonzalez J.B."/>
            <person name="Henrissat B."/>
            <person name="Kuo A."/>
            <person name="Liang C."/>
            <person name="Lipzen A."/>
            <person name="Lutzoni F."/>
            <person name="Magnuson J."/>
            <person name="Mondo S."/>
            <person name="Nolan M."/>
            <person name="Ohm R."/>
            <person name="Pangilinan J."/>
            <person name="Park H.-J."/>
            <person name="Ramirez L."/>
            <person name="Alfaro M."/>
            <person name="Sun H."/>
            <person name="Tritt A."/>
            <person name="Yoshinaga Y."/>
            <person name="Zwiers L.-H."/>
            <person name="Turgeon B.G."/>
            <person name="Goodwin S.B."/>
            <person name="Spatafora J.W."/>
            <person name="Crous P.W."/>
            <person name="Grigoriev I.V."/>
        </authorList>
    </citation>
    <scope>NUCLEOTIDE SEQUENCE</scope>
    <source>
        <strain evidence="13">CBS 342.82</strain>
    </source>
</reference>
<evidence type="ECO:0000256" key="3">
    <source>
        <dbReference type="ARBA" id="ARBA00022448"/>
    </source>
</evidence>
<dbReference type="GO" id="GO:0000045">
    <property type="term" value="P:autophagosome assembly"/>
    <property type="evidence" value="ECO:0007669"/>
    <property type="project" value="UniProtKB-UniRule"/>
</dbReference>
<feature type="region of interest" description="Disordered" evidence="9">
    <location>
        <begin position="1277"/>
        <end position="1324"/>
    </location>
</feature>
<comment type="subcellular location">
    <subcellularLocation>
        <location evidence="7">Preautophagosomal structure membrane</location>
        <topology evidence="7">Peripheral membrane protein</topology>
    </subcellularLocation>
    <subcellularLocation>
        <location evidence="7">Vacuole membrane</location>
        <topology evidence="7">Peripheral membrane protein</topology>
    </subcellularLocation>
    <text evidence="7">During pexophagy, accumulates in the vacuolar membrane region, where the peroxisomes contact the vacuole.</text>
</comment>
<dbReference type="GO" id="GO:0019901">
    <property type="term" value="F:protein kinase binding"/>
    <property type="evidence" value="ECO:0007669"/>
    <property type="project" value="TreeGrafter"/>
</dbReference>
<dbReference type="RefSeq" id="XP_033463523.1">
    <property type="nucleotide sequence ID" value="XM_033604021.1"/>
</dbReference>
<evidence type="ECO:0000256" key="2">
    <source>
        <dbReference type="ARBA" id="ARBA00013804"/>
    </source>
</evidence>
<reference evidence="13" key="2">
    <citation type="submission" date="2020-04" db="EMBL/GenBank/DDBJ databases">
        <authorList>
            <consortium name="NCBI Genome Project"/>
        </authorList>
    </citation>
    <scope>NUCLEOTIDE SEQUENCE</scope>
    <source>
        <strain evidence="13">CBS 342.82</strain>
    </source>
</reference>
<evidence type="ECO:0000313" key="12">
    <source>
        <dbReference type="Proteomes" id="UP000504637"/>
    </source>
</evidence>
<feature type="region of interest" description="Disordered" evidence="9">
    <location>
        <begin position="603"/>
        <end position="629"/>
    </location>
</feature>
<evidence type="ECO:0000259" key="11">
    <source>
        <dbReference type="Pfam" id="PF10377"/>
    </source>
</evidence>
<dbReference type="GO" id="GO:1990316">
    <property type="term" value="C:Atg1/ULK1 kinase complex"/>
    <property type="evidence" value="ECO:0007669"/>
    <property type="project" value="TreeGrafter"/>
</dbReference>
<evidence type="ECO:0000256" key="1">
    <source>
        <dbReference type="ARBA" id="ARBA00009729"/>
    </source>
</evidence>
<feature type="coiled-coil region" evidence="8">
    <location>
        <begin position="638"/>
        <end position="725"/>
    </location>
</feature>
<keyword evidence="4 7" id="KW-0653">Protein transport</keyword>
<feature type="compositionally biased region" description="Polar residues" evidence="9">
    <location>
        <begin position="1421"/>
        <end position="1436"/>
    </location>
</feature>
<dbReference type="Proteomes" id="UP000504637">
    <property type="component" value="Unplaced"/>
</dbReference>
<feature type="coiled-coil region" evidence="8">
    <location>
        <begin position="754"/>
        <end position="788"/>
    </location>
</feature>
<feature type="compositionally biased region" description="Low complexity" evidence="9">
    <location>
        <begin position="1474"/>
        <end position="1490"/>
    </location>
</feature>
<dbReference type="GO" id="GO:0034517">
    <property type="term" value="P:ribophagy"/>
    <property type="evidence" value="ECO:0007669"/>
    <property type="project" value="TreeGrafter"/>
</dbReference>
<feature type="compositionally biased region" description="Polar residues" evidence="9">
    <location>
        <begin position="603"/>
        <end position="625"/>
    </location>
</feature>
<evidence type="ECO:0000256" key="5">
    <source>
        <dbReference type="ARBA" id="ARBA00023006"/>
    </source>
</evidence>
<dbReference type="GO" id="GO:1903599">
    <property type="term" value="P:positive regulation of autophagy of mitochondrion"/>
    <property type="evidence" value="ECO:0007669"/>
    <property type="project" value="UniProtKB-UniRule"/>
</dbReference>
<gene>
    <name evidence="13" type="ORF">K489DRAFT_376900</name>
</gene>
<feature type="compositionally biased region" description="Low complexity" evidence="9">
    <location>
        <begin position="1390"/>
        <end position="1410"/>
    </location>
</feature>
<feature type="region of interest" description="Disordered" evidence="9">
    <location>
        <begin position="1339"/>
        <end position="1567"/>
    </location>
</feature>
<dbReference type="PANTHER" id="PTHR13222">
    <property type="entry name" value="RB1-INDUCIBLE COILED-COIL"/>
    <property type="match status" value="1"/>
</dbReference>
<feature type="compositionally biased region" description="Polar residues" evidence="9">
    <location>
        <begin position="1543"/>
        <end position="1552"/>
    </location>
</feature>
<accession>A0A6J3MHW5</accession>
<organism evidence="13">
    <name type="scientific">Dissoconium aciculare CBS 342.82</name>
    <dbReference type="NCBI Taxonomy" id="1314786"/>
    <lineage>
        <taxon>Eukaryota</taxon>
        <taxon>Fungi</taxon>
        <taxon>Dikarya</taxon>
        <taxon>Ascomycota</taxon>
        <taxon>Pezizomycotina</taxon>
        <taxon>Dothideomycetes</taxon>
        <taxon>Dothideomycetidae</taxon>
        <taxon>Mycosphaerellales</taxon>
        <taxon>Dissoconiaceae</taxon>
        <taxon>Dissoconium</taxon>
    </lineage>
</organism>
<keyword evidence="6 8" id="KW-0175">Coiled coil</keyword>
<comment type="similarity">
    <text evidence="1 7">Belongs to the ATG11 family.</text>
</comment>
<sequence>MSILVYIGHTGQRLVLDPRDTSTVDALRTCISTHAGIQPRNQILLTLHGKQVRPQTLLVETELFVFDSAQFSGTNAGDSAAAAALDDDYDPGSPPDTLTNQNDLAAWQNLFKERRQYADALLEGCTARAALAQDARDEQVVIERSLAVAVASLQHHIKSAEKQFASTETWANDVLKEQQTHTDTWEDNLARLRNVAARPDFARFLLPKNGSPSNRRLSQQPSLDTLQAFIDVGVVQRAATTARANATALSERIDMLRENLRTADRESMDLRQAADQLKNRNIDDHAVEPDQLIEEIGMVVRKMASDLEHVRALPKTTQSVSQASKMALLHTRQYLTSLNDYRMEINELVHQRQQERADAAMKARKHMQTLSSIESQLAKLYQDMKAISVPEDQQAAFKSLSILSRLPSVYGHLLVESVRRREWVTKMKHDTSALQEEVATYQEEEEKRRKKWSRIVDDVVNADALQDRVLGIELSLQNEDESWPDVARQELQDHLKNVSDVYGPGQIVSDVEQAIKDLDKPTRQQVKHAKAFKQGSVHEATFGNTSLLLRGDEQHRALRDANLLLEQEVKAHKSRVVKLESLLYRANQASRTSTGEVFTPLTEGSISGRSPIGQTSEDFSRNSSLKPRRQSFAQGIEEKKLVKRVVDLEAELQSFKDDAHTRKASDAETQKQVEDALSMKRDLMENMEAQQREFANERRGLEKELAEAKDRAEELENEMERMAGSRDGFDYEIARLKDDAAGHAARAATEFDARRSLELKLSRAETAHKQVEQEAQALLQEQARQQATNAENRTLLATAWAHLAPGSDAPADIAEMAAALEDLARRSAAHAKDLEEAVSFAKAENQSLWASNERQKTELSAGAQKQGETEALVRVAEDRASAEEARAGALEEQLRAEQEQLRISRSRFAEGETGSEALRQRVAEEEARANSLSVELAEARSHHTSLDAELTRLRSQVSSLQTVADTSTELLDGRRERAKEVSQRLFSQNARLVRLLDRLGLVISYQDDAMVIERASKMGASTANMLDASGLQLARVTSIASPPGTRKPSTTEPEAMSELRLIQWMNATTVDDENAQFEAFLKHIAKFDLDVFSDAITKRVKDFEYTAKKYNKEAKESTKRAEAYKERALKLRHEAHTKIAVRDFKEGDLALFLPTRGGQVKGAWAAFNIGCPHFFLAERDGMRLGTRDFIVARIQKVEQKIVDLGRTGSSAVSTPAVEFGSEGPSSMLVEDDNPFDLSDGLTWWMVHAVEERGAGAAPTTPGLGKSTVAVSGLDAKGSIRIKRSPKSDDASKHLNKSLESRRSSSASKKSAQAMPPPSSPKAAPTIAVATDSGVVGFRQQRPESQHSSSLPRQGGFSSSPLGLGVVNNTEGEGFPPHPQQIASTSQHHPLLQNSQSQHHPQHHYQQTLQLGNTLVPHRAESQSVPPQAHLQQSQQAHYYGAQHRDSSDTLNPTQPSQLPPPLPPKVMETLPFAPRQTSSPSPNPTQQQQSELHPQRSLSPLKDMLQRQYHQQGQTAASNPHGGSSSSSAGPMVAQAKPGWESLWSTGFSVESSPEKKNGGPGPGTGR</sequence>
<dbReference type="Pfam" id="PF10377">
    <property type="entry name" value="ATG11"/>
    <property type="match status" value="1"/>
</dbReference>
<feature type="coiled-coil region" evidence="8">
    <location>
        <begin position="1107"/>
        <end position="1134"/>
    </location>
</feature>
<evidence type="ECO:0000256" key="4">
    <source>
        <dbReference type="ARBA" id="ARBA00022927"/>
    </source>
</evidence>
<comment type="subunit">
    <text evidence="7">Homodimer.</text>
</comment>
<dbReference type="GO" id="GO:0034727">
    <property type="term" value="P:piecemeal microautophagy of the nucleus"/>
    <property type="evidence" value="ECO:0007669"/>
    <property type="project" value="TreeGrafter"/>
</dbReference>
<keyword evidence="12" id="KW-1185">Reference proteome</keyword>
<evidence type="ECO:0000256" key="9">
    <source>
        <dbReference type="SAM" id="MobiDB-lite"/>
    </source>
</evidence>
<feature type="domain" description="Autophagy protein ATG17-like" evidence="10">
    <location>
        <begin position="98"/>
        <end position="458"/>
    </location>
</feature>
<dbReference type="GO" id="GO:0000422">
    <property type="term" value="P:autophagy of mitochondrion"/>
    <property type="evidence" value="ECO:0007669"/>
    <property type="project" value="TreeGrafter"/>
</dbReference>
<dbReference type="GO" id="GO:0034045">
    <property type="term" value="C:phagophore assembly site membrane"/>
    <property type="evidence" value="ECO:0007669"/>
    <property type="project" value="UniProtKB-SubCell"/>
</dbReference>
<dbReference type="Pfam" id="PF04108">
    <property type="entry name" value="ATG17_like"/>
    <property type="match status" value="1"/>
</dbReference>
<protein>
    <recommendedName>
        <fullName evidence="2 7">Autophagy-related protein 11</fullName>
    </recommendedName>
</protein>
<dbReference type="GO" id="GO:0060090">
    <property type="term" value="F:molecular adaptor activity"/>
    <property type="evidence" value="ECO:0007669"/>
    <property type="project" value="TreeGrafter"/>
</dbReference>
<keyword evidence="7" id="KW-0926">Vacuole</keyword>
<evidence type="ECO:0000256" key="8">
    <source>
        <dbReference type="SAM" id="Coils"/>
    </source>
</evidence>
<evidence type="ECO:0000259" key="10">
    <source>
        <dbReference type="Pfam" id="PF04108"/>
    </source>
</evidence>
<feature type="coiled-coil region" evidence="8">
    <location>
        <begin position="873"/>
        <end position="942"/>
    </location>
</feature>
<feature type="compositionally biased region" description="Low complexity" evidence="9">
    <location>
        <begin position="1303"/>
        <end position="1313"/>
    </location>
</feature>
<dbReference type="InterPro" id="IPR040040">
    <property type="entry name" value="ATG11"/>
</dbReference>
<feature type="domain" description="Autophagy-related protein 11 C-terminal" evidence="11">
    <location>
        <begin position="1094"/>
        <end position="1249"/>
    </location>
</feature>
<proteinExistence type="inferred from homology"/>
<dbReference type="OrthoDB" id="447953at2759"/>
<name>A0A6J3MHW5_9PEZI</name>
<evidence type="ECO:0000313" key="13">
    <source>
        <dbReference type="RefSeq" id="XP_033463523.1"/>
    </source>
</evidence>
<evidence type="ECO:0000256" key="6">
    <source>
        <dbReference type="ARBA" id="ARBA00023054"/>
    </source>
</evidence>
<keyword evidence="5 7" id="KW-0072">Autophagy</keyword>
<feature type="coiled-coil region" evidence="8">
    <location>
        <begin position="239"/>
        <end position="280"/>
    </location>
</feature>
<keyword evidence="7" id="KW-0472">Membrane</keyword>
<evidence type="ECO:0000256" key="7">
    <source>
        <dbReference type="RuleBase" id="RU367075"/>
    </source>
</evidence>
<feature type="compositionally biased region" description="Low complexity" evidence="9">
    <location>
        <begin position="1516"/>
        <end position="1530"/>
    </location>
</feature>
<dbReference type="GO" id="GO:0005774">
    <property type="term" value="C:vacuolar membrane"/>
    <property type="evidence" value="ECO:0007669"/>
    <property type="project" value="UniProtKB-SubCell"/>
</dbReference>
<dbReference type="InterPro" id="IPR045326">
    <property type="entry name" value="ATG17-like_dom"/>
</dbReference>
<dbReference type="GO" id="GO:0015031">
    <property type="term" value="P:protein transport"/>
    <property type="evidence" value="ECO:0007669"/>
    <property type="project" value="UniProtKB-KW"/>
</dbReference>
<feature type="compositionally biased region" description="Polar residues" evidence="9">
    <location>
        <begin position="1345"/>
        <end position="1370"/>
    </location>
</feature>
<feature type="compositionally biased region" description="Basic and acidic residues" evidence="9">
    <location>
        <begin position="1285"/>
        <end position="1302"/>
    </location>
</feature>